<dbReference type="Pfam" id="PF00440">
    <property type="entry name" value="TetR_N"/>
    <property type="match status" value="1"/>
</dbReference>
<reference evidence="4 5" key="1">
    <citation type="submission" date="2020-08" db="EMBL/GenBank/DDBJ databases">
        <title>Genome public.</title>
        <authorList>
            <person name="Liu C."/>
            <person name="Sun Q."/>
        </authorList>
    </citation>
    <scope>NUCLEOTIDE SEQUENCE [LARGE SCALE GENOMIC DNA]</scope>
    <source>
        <strain evidence="4 5">BX0805</strain>
    </source>
</reference>
<dbReference type="PROSITE" id="PS50977">
    <property type="entry name" value="HTH_TETR_2"/>
    <property type="match status" value="1"/>
</dbReference>
<dbReference type="Gene3D" id="1.10.357.10">
    <property type="entry name" value="Tetracycline Repressor, domain 2"/>
    <property type="match status" value="1"/>
</dbReference>
<feature type="domain" description="HTH tetR-type" evidence="3">
    <location>
        <begin position="7"/>
        <end position="67"/>
    </location>
</feature>
<dbReference type="InterPro" id="IPR039532">
    <property type="entry name" value="TetR_C_Firmicutes"/>
</dbReference>
<dbReference type="RefSeq" id="WP_186982456.1">
    <property type="nucleotide sequence ID" value="NZ_JACOQH010000007.1"/>
</dbReference>
<gene>
    <name evidence="4" type="ORF">H8Z76_10575</name>
</gene>
<keyword evidence="5" id="KW-1185">Reference proteome</keyword>
<evidence type="ECO:0000313" key="5">
    <source>
        <dbReference type="Proteomes" id="UP000621540"/>
    </source>
</evidence>
<dbReference type="InterPro" id="IPR050624">
    <property type="entry name" value="HTH-type_Tx_Regulator"/>
</dbReference>
<evidence type="ECO:0000256" key="1">
    <source>
        <dbReference type="ARBA" id="ARBA00023125"/>
    </source>
</evidence>
<evidence type="ECO:0000256" key="2">
    <source>
        <dbReference type="PROSITE-ProRule" id="PRU00335"/>
    </source>
</evidence>
<dbReference type="PANTHER" id="PTHR43479">
    <property type="entry name" value="ACREF/ENVCD OPERON REPRESSOR-RELATED"/>
    <property type="match status" value="1"/>
</dbReference>
<name>A0ABR7IC21_9FIRM</name>
<dbReference type="SUPFAM" id="SSF46689">
    <property type="entry name" value="Homeodomain-like"/>
    <property type="match status" value="1"/>
</dbReference>
<dbReference type="PANTHER" id="PTHR43479:SF7">
    <property type="entry name" value="TETR-FAMILY TRANSCRIPTIONAL REGULATOR"/>
    <property type="match status" value="1"/>
</dbReference>
<protein>
    <submittedName>
        <fullName evidence="4">TetR/AcrR family transcriptional regulator C-terminal domain-containing protein</fullName>
    </submittedName>
</protein>
<evidence type="ECO:0000313" key="4">
    <source>
        <dbReference type="EMBL" id="MBC5754450.1"/>
    </source>
</evidence>
<dbReference type="Proteomes" id="UP000621540">
    <property type="component" value="Unassembled WGS sequence"/>
</dbReference>
<dbReference type="EMBL" id="JACOQH010000007">
    <property type="protein sequence ID" value="MBC5754450.1"/>
    <property type="molecule type" value="Genomic_DNA"/>
</dbReference>
<comment type="caution">
    <text evidence="4">The sequence shown here is derived from an EMBL/GenBank/DDBJ whole genome shotgun (WGS) entry which is preliminary data.</text>
</comment>
<dbReference type="InterPro" id="IPR009057">
    <property type="entry name" value="Homeodomain-like_sf"/>
</dbReference>
<sequence>MTGQAKSAVDTLLAEALKELAEKHPIEKITIKEITDRAGVIRPTFYNHFQDKYELLEWIIMEDLLKPMIPLIKNRMLDQAWIFLFTSIEREKTFYSKFSRLEGQNSFEVIIKGCAKKALLQIFSEEGAVEPIKYSWLTPELVAEYYAQSLCFVILTWIQGGMAVEPKKLAEIYDYIMKHSLEDVITEMKQK</sequence>
<organism evidence="4 5">
    <name type="scientific">Roseburia yibonii</name>
    <dbReference type="NCBI Taxonomy" id="2763063"/>
    <lineage>
        <taxon>Bacteria</taxon>
        <taxon>Bacillati</taxon>
        <taxon>Bacillota</taxon>
        <taxon>Clostridia</taxon>
        <taxon>Lachnospirales</taxon>
        <taxon>Lachnospiraceae</taxon>
        <taxon>Roseburia</taxon>
    </lineage>
</organism>
<accession>A0ABR7IC21</accession>
<keyword evidence="1 2" id="KW-0238">DNA-binding</keyword>
<proteinExistence type="predicted"/>
<dbReference type="Pfam" id="PF14278">
    <property type="entry name" value="TetR_C_8"/>
    <property type="match status" value="1"/>
</dbReference>
<dbReference type="InterPro" id="IPR001647">
    <property type="entry name" value="HTH_TetR"/>
</dbReference>
<evidence type="ECO:0000259" key="3">
    <source>
        <dbReference type="PROSITE" id="PS50977"/>
    </source>
</evidence>
<feature type="DNA-binding region" description="H-T-H motif" evidence="2">
    <location>
        <begin position="30"/>
        <end position="49"/>
    </location>
</feature>